<dbReference type="Pfam" id="PF13855">
    <property type="entry name" value="LRR_8"/>
    <property type="match status" value="1"/>
</dbReference>
<proteinExistence type="predicted"/>
<keyword evidence="4" id="KW-1185">Reference proteome</keyword>
<organism evidence="3 4">
    <name type="scientific">Clunio marinus</name>
    <dbReference type="NCBI Taxonomy" id="568069"/>
    <lineage>
        <taxon>Eukaryota</taxon>
        <taxon>Metazoa</taxon>
        <taxon>Ecdysozoa</taxon>
        <taxon>Arthropoda</taxon>
        <taxon>Hexapoda</taxon>
        <taxon>Insecta</taxon>
        <taxon>Pterygota</taxon>
        <taxon>Neoptera</taxon>
        <taxon>Endopterygota</taxon>
        <taxon>Diptera</taxon>
        <taxon>Nematocera</taxon>
        <taxon>Chironomoidea</taxon>
        <taxon>Chironomidae</taxon>
        <taxon>Clunio</taxon>
    </lineage>
</organism>
<gene>
    <name evidence="3" type="ORF">CLUMA_CG003817</name>
</gene>
<evidence type="ECO:0000313" key="3">
    <source>
        <dbReference type="EMBL" id="CRK90099.1"/>
    </source>
</evidence>
<reference evidence="3 4" key="1">
    <citation type="submission" date="2015-04" db="EMBL/GenBank/DDBJ databases">
        <authorList>
            <person name="Syromyatnikov M.Y."/>
            <person name="Popov V.N."/>
        </authorList>
    </citation>
    <scope>NUCLEOTIDE SEQUENCE [LARGE SCALE GENOMIC DNA]</scope>
</reference>
<sequence>MKVLGLSLLFFGFLHINALILECNFSTVTWSLIGSVYTCTGAIQNITDNRNISDVIGNHTADFNNSNVQAVAIAAQNLSNGIPLNFDMFFPNLTVLSFSNVGLTSVSRSDISPYLSLQLLILFNNQLESLEGDLFSDTPMLQYINLNSNRIRHLGPNIFAPLVNLRTLRMQNNVCINDYVDNNTTGISSLQWEASFRCPSSFEQLEQNILNGENFGNIINQLFDQISILEERVSQLENRNMTMVE</sequence>
<dbReference type="Gene3D" id="3.80.10.10">
    <property type="entry name" value="Ribonuclease Inhibitor"/>
    <property type="match status" value="1"/>
</dbReference>
<evidence type="ECO:0000256" key="1">
    <source>
        <dbReference type="ARBA" id="ARBA00022729"/>
    </source>
</evidence>
<evidence type="ECO:0000256" key="2">
    <source>
        <dbReference type="SAM" id="SignalP"/>
    </source>
</evidence>
<accession>A0A1J1HQ43</accession>
<dbReference type="InterPro" id="IPR001611">
    <property type="entry name" value="Leu-rich_rpt"/>
</dbReference>
<dbReference type="EMBL" id="CVRI01000016">
    <property type="protein sequence ID" value="CRK90099.1"/>
    <property type="molecule type" value="Genomic_DNA"/>
</dbReference>
<dbReference type="PANTHER" id="PTHR24373">
    <property type="entry name" value="SLIT RELATED LEUCINE-RICH REPEAT NEURONAL PROTEIN"/>
    <property type="match status" value="1"/>
</dbReference>
<dbReference type="PANTHER" id="PTHR24373:SF275">
    <property type="entry name" value="TIR DOMAIN-CONTAINING PROTEIN"/>
    <property type="match status" value="1"/>
</dbReference>
<dbReference type="Proteomes" id="UP000183832">
    <property type="component" value="Unassembled WGS sequence"/>
</dbReference>
<evidence type="ECO:0000313" key="4">
    <source>
        <dbReference type="Proteomes" id="UP000183832"/>
    </source>
</evidence>
<name>A0A1J1HQ43_9DIPT</name>
<feature type="signal peptide" evidence="2">
    <location>
        <begin position="1"/>
        <end position="18"/>
    </location>
</feature>
<keyword evidence="1 2" id="KW-0732">Signal</keyword>
<dbReference type="SUPFAM" id="SSF52058">
    <property type="entry name" value="L domain-like"/>
    <property type="match status" value="1"/>
</dbReference>
<feature type="chain" id="PRO_5012249899" evidence="2">
    <location>
        <begin position="19"/>
        <end position="245"/>
    </location>
</feature>
<dbReference type="AlphaFoldDB" id="A0A1J1HQ43"/>
<dbReference type="InterPro" id="IPR050328">
    <property type="entry name" value="Dev_Immune_Receptor"/>
</dbReference>
<dbReference type="STRING" id="568069.A0A1J1HQ43"/>
<dbReference type="InterPro" id="IPR032675">
    <property type="entry name" value="LRR_dom_sf"/>
</dbReference>
<dbReference type="OrthoDB" id="7749982at2759"/>
<protein>
    <submittedName>
        <fullName evidence="3">CLUMA_CG003817, isoform A</fullName>
    </submittedName>
</protein>